<dbReference type="Proteomes" id="UP001358586">
    <property type="component" value="Chromosome 1"/>
</dbReference>
<dbReference type="EMBL" id="JARKNE010000001">
    <property type="protein sequence ID" value="KAK5845503.1"/>
    <property type="molecule type" value="Genomic_DNA"/>
</dbReference>
<evidence type="ECO:0000313" key="3">
    <source>
        <dbReference type="Proteomes" id="UP001358586"/>
    </source>
</evidence>
<protein>
    <submittedName>
        <fullName evidence="2">Uncharacterized protein</fullName>
    </submittedName>
</protein>
<name>A0ABR0R1N9_GOSAR</name>
<evidence type="ECO:0000313" key="2">
    <source>
        <dbReference type="EMBL" id="KAK5845503.1"/>
    </source>
</evidence>
<sequence>MKLFKFVIISHSDKGSDVQSDTPLVTIKNLAGFTRKLQCDLNEANDKLELMFDKLQQNLEDRNAQDQKRDIILDTISKILECLSSKIEHRNHNWGDKVDQPRLRANNARCVSYANDETLVNNDCGQHFLAKSKFLIPEFHGKNDQEIYCDGKSDHKLEKDDSEKFFLESIELDELEMSCSPTEMYCTELNIHNTYEGDMGSEAESPEKTERKETLSDKSLLDGPNLVSENLYKVKLKSSQVGKKKKTKDSGMNFVKEGRNDAGRKAQNQAHERDGLKFPQGTIMRSKAKQIQGRLNKTIQDFVTKALNAHTTKKENQDSLSYFQENQETESLSNFVV</sequence>
<evidence type="ECO:0000256" key="1">
    <source>
        <dbReference type="SAM" id="MobiDB-lite"/>
    </source>
</evidence>
<reference evidence="2 3" key="1">
    <citation type="submission" date="2023-03" db="EMBL/GenBank/DDBJ databases">
        <title>WGS of Gossypium arboreum.</title>
        <authorList>
            <person name="Yu D."/>
        </authorList>
    </citation>
    <scope>NUCLEOTIDE SEQUENCE [LARGE SCALE GENOMIC DNA]</scope>
    <source>
        <tissue evidence="2">Leaf</tissue>
    </source>
</reference>
<feature type="compositionally biased region" description="Basic and acidic residues" evidence="1">
    <location>
        <begin position="205"/>
        <end position="220"/>
    </location>
</feature>
<feature type="compositionally biased region" description="Basic and acidic residues" evidence="1">
    <location>
        <begin position="256"/>
        <end position="276"/>
    </location>
</feature>
<feature type="region of interest" description="Disordered" evidence="1">
    <location>
        <begin position="196"/>
        <end position="222"/>
    </location>
</feature>
<gene>
    <name evidence="2" type="ORF">PVK06_001693</name>
</gene>
<keyword evidence="3" id="KW-1185">Reference proteome</keyword>
<comment type="caution">
    <text evidence="2">The sequence shown here is derived from an EMBL/GenBank/DDBJ whole genome shotgun (WGS) entry which is preliminary data.</text>
</comment>
<organism evidence="2 3">
    <name type="scientific">Gossypium arboreum</name>
    <name type="common">Tree cotton</name>
    <name type="synonym">Gossypium nanking</name>
    <dbReference type="NCBI Taxonomy" id="29729"/>
    <lineage>
        <taxon>Eukaryota</taxon>
        <taxon>Viridiplantae</taxon>
        <taxon>Streptophyta</taxon>
        <taxon>Embryophyta</taxon>
        <taxon>Tracheophyta</taxon>
        <taxon>Spermatophyta</taxon>
        <taxon>Magnoliopsida</taxon>
        <taxon>eudicotyledons</taxon>
        <taxon>Gunneridae</taxon>
        <taxon>Pentapetalae</taxon>
        <taxon>rosids</taxon>
        <taxon>malvids</taxon>
        <taxon>Malvales</taxon>
        <taxon>Malvaceae</taxon>
        <taxon>Malvoideae</taxon>
        <taxon>Gossypium</taxon>
    </lineage>
</organism>
<proteinExistence type="predicted"/>
<accession>A0ABR0R1N9</accession>
<feature type="region of interest" description="Disordered" evidence="1">
    <location>
        <begin position="242"/>
        <end position="276"/>
    </location>
</feature>